<dbReference type="InterPro" id="IPR002645">
    <property type="entry name" value="STAS_dom"/>
</dbReference>
<feature type="domain" description="STAS" evidence="1">
    <location>
        <begin position="1"/>
        <end position="127"/>
    </location>
</feature>
<accession>A0A4P7C2E4</accession>
<evidence type="ECO:0000259" key="1">
    <source>
        <dbReference type="PROSITE" id="PS50801"/>
    </source>
</evidence>
<reference evidence="2 3" key="1">
    <citation type="submission" date="2019-03" db="EMBL/GenBank/DDBJ databases">
        <title>The genome sequence of Nitrosococcus wardiae strain D1FHST reveals the archetypal metabolic capacity of ammonia-oxidizing Gammaproteobacteria.</title>
        <authorList>
            <person name="Wang L."/>
            <person name="Lim C.K."/>
            <person name="Hanson T.E."/>
            <person name="Dang H."/>
            <person name="Klotz M.G."/>
        </authorList>
    </citation>
    <scope>NUCLEOTIDE SEQUENCE [LARGE SCALE GENOMIC DNA]</scope>
    <source>
        <strain evidence="2 3">D1FHS</strain>
    </source>
</reference>
<name>A0A4P7C2E4_9GAMM</name>
<dbReference type="EMBL" id="CP038033">
    <property type="protein sequence ID" value="QBQ55899.1"/>
    <property type="molecule type" value="Genomic_DNA"/>
</dbReference>
<dbReference type="OrthoDB" id="278639at2"/>
<dbReference type="Proteomes" id="UP000294325">
    <property type="component" value="Chromosome"/>
</dbReference>
<organism evidence="2 3">
    <name type="scientific">Nitrosococcus wardiae</name>
    <dbReference type="NCBI Taxonomy" id="1814290"/>
    <lineage>
        <taxon>Bacteria</taxon>
        <taxon>Pseudomonadati</taxon>
        <taxon>Pseudomonadota</taxon>
        <taxon>Gammaproteobacteria</taxon>
        <taxon>Chromatiales</taxon>
        <taxon>Chromatiaceae</taxon>
        <taxon>Nitrosococcus</taxon>
    </lineage>
</organism>
<dbReference type="KEGG" id="nwr:E3U44_16300"/>
<keyword evidence="3" id="KW-1185">Reference proteome</keyword>
<dbReference type="AlphaFoldDB" id="A0A4P7C2E4"/>
<evidence type="ECO:0000313" key="3">
    <source>
        <dbReference type="Proteomes" id="UP000294325"/>
    </source>
</evidence>
<dbReference type="Gene3D" id="3.30.750.24">
    <property type="entry name" value="STAS domain"/>
    <property type="match status" value="1"/>
</dbReference>
<dbReference type="RefSeq" id="WP_134359154.1">
    <property type="nucleotide sequence ID" value="NZ_CP038033.1"/>
</dbReference>
<dbReference type="SUPFAM" id="SSF52091">
    <property type="entry name" value="SpoIIaa-like"/>
    <property type="match status" value="1"/>
</dbReference>
<dbReference type="PROSITE" id="PS50801">
    <property type="entry name" value="STAS"/>
    <property type="match status" value="1"/>
</dbReference>
<gene>
    <name evidence="2" type="ORF">E3U44_16300</name>
</gene>
<sequence length="128" mass="14206">MSLATHQAVAHSFGAGVEDHAVFLTAPEVLDSSLCREFWEAAQQVRDSEMTIIIDLSRTRAIHESGYTLLWMLKDSLTKAPADLLLMGGHSNLKKMLQLRGFESHFKLLMKGESEFHPTAHTAAPPHP</sequence>
<proteinExistence type="predicted"/>
<dbReference type="InterPro" id="IPR036513">
    <property type="entry name" value="STAS_dom_sf"/>
</dbReference>
<protein>
    <recommendedName>
        <fullName evidence="1">STAS domain-containing protein</fullName>
    </recommendedName>
</protein>
<evidence type="ECO:0000313" key="2">
    <source>
        <dbReference type="EMBL" id="QBQ55899.1"/>
    </source>
</evidence>